<sequence length="92" mass="10746">MLDLQIDPNNILLDQPEEAEELITELLTQKKDQRKAKIQKRKVEDTVNVQIKKEKEIISRKEKVNKEVESTTQKPGQKCKLNPKKHTGKENK</sequence>
<name>A0A8S0Z1K3_ARCPL</name>
<dbReference type="EMBL" id="CADEBD010000226">
    <property type="protein sequence ID" value="CAB3226032.1"/>
    <property type="molecule type" value="Genomic_DNA"/>
</dbReference>
<dbReference type="Proteomes" id="UP000494256">
    <property type="component" value="Unassembled WGS sequence"/>
</dbReference>
<proteinExistence type="predicted"/>
<accession>A0A8S0Z1K3</accession>
<feature type="region of interest" description="Disordered" evidence="1">
    <location>
        <begin position="62"/>
        <end position="92"/>
    </location>
</feature>
<gene>
    <name evidence="2" type="ORF">APLA_LOCUS2524</name>
</gene>
<feature type="compositionally biased region" description="Basic residues" evidence="1">
    <location>
        <begin position="81"/>
        <end position="92"/>
    </location>
</feature>
<evidence type="ECO:0000313" key="3">
    <source>
        <dbReference type="Proteomes" id="UP000494256"/>
    </source>
</evidence>
<comment type="caution">
    <text evidence="2">The sequence shown here is derived from an EMBL/GenBank/DDBJ whole genome shotgun (WGS) entry which is preliminary data.</text>
</comment>
<dbReference type="OrthoDB" id="6270617at2759"/>
<protein>
    <submittedName>
        <fullName evidence="2">Uncharacterized protein</fullName>
    </submittedName>
</protein>
<dbReference type="AlphaFoldDB" id="A0A8S0Z1K3"/>
<evidence type="ECO:0000313" key="2">
    <source>
        <dbReference type="EMBL" id="CAB3226032.1"/>
    </source>
</evidence>
<evidence type="ECO:0000256" key="1">
    <source>
        <dbReference type="SAM" id="MobiDB-lite"/>
    </source>
</evidence>
<organism evidence="2 3">
    <name type="scientific">Arctia plantaginis</name>
    <name type="common">Wood tiger moth</name>
    <name type="synonym">Phalaena plantaginis</name>
    <dbReference type="NCBI Taxonomy" id="874455"/>
    <lineage>
        <taxon>Eukaryota</taxon>
        <taxon>Metazoa</taxon>
        <taxon>Ecdysozoa</taxon>
        <taxon>Arthropoda</taxon>
        <taxon>Hexapoda</taxon>
        <taxon>Insecta</taxon>
        <taxon>Pterygota</taxon>
        <taxon>Neoptera</taxon>
        <taxon>Endopterygota</taxon>
        <taxon>Lepidoptera</taxon>
        <taxon>Glossata</taxon>
        <taxon>Ditrysia</taxon>
        <taxon>Noctuoidea</taxon>
        <taxon>Erebidae</taxon>
        <taxon>Arctiinae</taxon>
        <taxon>Arctia</taxon>
    </lineage>
</organism>
<reference evidence="2 3" key="1">
    <citation type="submission" date="2020-04" db="EMBL/GenBank/DDBJ databases">
        <authorList>
            <person name="Wallbank WR R."/>
            <person name="Pardo Diaz C."/>
            <person name="Kozak K."/>
            <person name="Martin S."/>
            <person name="Jiggins C."/>
            <person name="Moest M."/>
            <person name="Warren A I."/>
            <person name="Byers J.R.P. K."/>
            <person name="Montejo-Kovacevich G."/>
            <person name="Yen C E."/>
        </authorList>
    </citation>
    <scope>NUCLEOTIDE SEQUENCE [LARGE SCALE GENOMIC DNA]</scope>
</reference>